<dbReference type="EMBL" id="CP001618">
    <property type="protein sequence ID" value="ACQ78790.1"/>
    <property type="molecule type" value="Genomic_DNA"/>
</dbReference>
<reference evidence="1 2" key="1">
    <citation type="journal article" date="2009" name="Stand. Genomic Sci.">
        <title>Complete genome sequence of Beutenbergia cavernae type strain (HKI 0122).</title>
        <authorList>
            <person name="Land M."/>
            <person name="Pukall R."/>
            <person name="Abt B."/>
            <person name="Goker M."/>
            <person name="Rohde M."/>
            <person name="Glavina Del Rio T."/>
            <person name="Tice H."/>
            <person name="Copeland A."/>
            <person name="Cheng J.F."/>
            <person name="Lucas S."/>
            <person name="Chen F."/>
            <person name="Nolan M."/>
            <person name="Bruce D."/>
            <person name="Goodwin L."/>
            <person name="Pitluck S."/>
            <person name="Ivanova N."/>
            <person name="Mavromatis K."/>
            <person name="Ovchinnikova G."/>
            <person name="Pati A."/>
            <person name="Chen A."/>
            <person name="Palaniappan K."/>
            <person name="Hauser L."/>
            <person name="Chang Y.J."/>
            <person name="Jefferies C.C."/>
            <person name="Saunders E."/>
            <person name="Brettin T."/>
            <person name="Detter J.C."/>
            <person name="Han C."/>
            <person name="Chain P."/>
            <person name="Bristow J."/>
            <person name="Eisen J.A."/>
            <person name="Markowitz V."/>
            <person name="Hugenholtz P."/>
            <person name="Kyrpides N.C."/>
            <person name="Klenk H.P."/>
            <person name="Lapidus A."/>
        </authorList>
    </citation>
    <scope>NUCLEOTIDE SEQUENCE [LARGE SCALE GENOMIC DNA]</scope>
    <source>
        <strain evidence="2">ATCC BAA-8 / DSM 12333 / NBRC 16432</strain>
    </source>
</reference>
<proteinExistence type="predicted"/>
<dbReference type="HOGENOM" id="CLU_052626_5_0_11"/>
<evidence type="ECO:0000313" key="1">
    <source>
        <dbReference type="EMBL" id="ACQ78790.1"/>
    </source>
</evidence>
<dbReference type="Proteomes" id="UP000007962">
    <property type="component" value="Chromosome"/>
</dbReference>
<name>C5BXB5_BEUC1</name>
<evidence type="ECO:0000313" key="2">
    <source>
        <dbReference type="Proteomes" id="UP000007962"/>
    </source>
</evidence>
<dbReference type="AlphaFoldDB" id="C5BXB5"/>
<gene>
    <name evidence="1" type="ordered locus">Bcav_0527</name>
</gene>
<sequence>MRAAARRQLGLVTTAQCVAAGMSRKAVRTRADRRAWVRVTTGVYDVDPARTRELDPGGLRRRAAVLGLLAYGPDAVAVGTAALALHGLWGLPVRIRPQVALADGDSRRSRDGILVRRFAVPVVERTRDGHAVAPLDVALAQAVPELDRDHAVAVLDSAVNLGLLTAQDLEHVRSLVRGRRGAERVAGWWSLVDGRSESTYETFARLECRDAGLPPDDLQVRLRRPDGGEARGDLGWRIDEDHWLLAEIEGKSVHGAPGADRRDRRRQNGITLTGGATFLRYDPGDVRTGLVPAEVRLALDAHRRHAA</sequence>
<dbReference type="KEGG" id="bcv:Bcav_0527"/>
<evidence type="ECO:0008006" key="3">
    <source>
        <dbReference type="Google" id="ProtNLM"/>
    </source>
</evidence>
<dbReference type="STRING" id="471853.Bcav_0527"/>
<organism evidence="1 2">
    <name type="scientific">Beutenbergia cavernae (strain ATCC BAA-8 / DSM 12333 / CCUG 43141 / JCM 11478 / NBRC 16432 / NCIMB 13614 / HKI 0122)</name>
    <dbReference type="NCBI Taxonomy" id="471853"/>
    <lineage>
        <taxon>Bacteria</taxon>
        <taxon>Bacillati</taxon>
        <taxon>Actinomycetota</taxon>
        <taxon>Actinomycetes</taxon>
        <taxon>Micrococcales</taxon>
        <taxon>Beutenbergiaceae</taxon>
        <taxon>Beutenbergia</taxon>
    </lineage>
</organism>
<dbReference type="eggNOG" id="COG5340">
    <property type="taxonomic scope" value="Bacteria"/>
</dbReference>
<keyword evidence="2" id="KW-1185">Reference proteome</keyword>
<accession>C5BXB5</accession>
<protein>
    <recommendedName>
        <fullName evidence="3">DUF559 domain-containing protein</fullName>
    </recommendedName>
</protein>